<evidence type="ECO:0000256" key="4">
    <source>
        <dbReference type="ARBA" id="ARBA00023242"/>
    </source>
</evidence>
<dbReference type="GO" id="GO:0005654">
    <property type="term" value="C:nucleoplasm"/>
    <property type="evidence" value="ECO:0007669"/>
    <property type="project" value="UniProtKB-SubCell"/>
</dbReference>
<keyword evidence="9" id="KW-1185">Reference proteome</keyword>
<dbReference type="GO" id="GO:0005730">
    <property type="term" value="C:nucleolus"/>
    <property type="evidence" value="ECO:0007669"/>
    <property type="project" value="UniProtKB-SubCell"/>
</dbReference>
<comment type="subcellular location">
    <subcellularLocation>
        <location evidence="1">Nucleus</location>
        <location evidence="1">Nucleolus</location>
    </subcellularLocation>
    <subcellularLocation>
        <location evidence="2">Nucleus</location>
        <location evidence="2">Nucleoplasm</location>
    </subcellularLocation>
</comment>
<feature type="domain" description="Pre-rRNA-processing protein Ipi1 N-terminal" evidence="6">
    <location>
        <begin position="631"/>
        <end position="733"/>
    </location>
</feature>
<comment type="caution">
    <text evidence="8">The sequence shown here is derived from an EMBL/GenBank/DDBJ whole genome shotgun (WGS) entry which is preliminary data.</text>
</comment>
<dbReference type="PANTHER" id="PTHR16056:SF2">
    <property type="entry name" value="TESTIS-EXPRESSED PROTEIN 10"/>
    <property type="match status" value="1"/>
</dbReference>
<feature type="region of interest" description="Disordered" evidence="5">
    <location>
        <begin position="199"/>
        <end position="309"/>
    </location>
</feature>
<dbReference type="InterPro" id="IPR057949">
    <property type="entry name" value="TPR_TEX10"/>
</dbReference>
<feature type="compositionally biased region" description="Basic and acidic residues" evidence="5">
    <location>
        <begin position="271"/>
        <end position="301"/>
    </location>
</feature>
<dbReference type="EMBL" id="BAAFJT010000002">
    <property type="protein sequence ID" value="GAB0182980.1"/>
    <property type="molecule type" value="Genomic_DNA"/>
</dbReference>
<feature type="compositionally biased region" description="Low complexity" evidence="5">
    <location>
        <begin position="377"/>
        <end position="402"/>
    </location>
</feature>
<keyword evidence="4" id="KW-0539">Nucleus</keyword>
<dbReference type="SUPFAM" id="SSF57667">
    <property type="entry name" value="beta-beta-alpha zinc fingers"/>
    <property type="match status" value="1"/>
</dbReference>
<evidence type="ECO:0000259" key="6">
    <source>
        <dbReference type="Pfam" id="PF12333"/>
    </source>
</evidence>
<reference evidence="8 9" key="1">
    <citation type="submission" date="2024-06" db="EMBL/GenBank/DDBJ databases">
        <title>The draft genome of Grus japonensis, version 3.</title>
        <authorList>
            <person name="Nabeshima K."/>
            <person name="Suzuki S."/>
            <person name="Onuma M."/>
        </authorList>
    </citation>
    <scope>NUCLEOTIDE SEQUENCE [LARGE SCALE GENOMIC DNA]</scope>
    <source>
        <strain evidence="8 9">451A</strain>
    </source>
</reference>
<feature type="region of interest" description="Disordered" evidence="5">
    <location>
        <begin position="368"/>
        <end position="416"/>
    </location>
</feature>
<comment type="similarity">
    <text evidence="3">Belongs to the IPI1/TEX10 family.</text>
</comment>
<dbReference type="InterPro" id="IPR011989">
    <property type="entry name" value="ARM-like"/>
</dbReference>
<evidence type="ECO:0000256" key="3">
    <source>
        <dbReference type="ARBA" id="ARBA00006427"/>
    </source>
</evidence>
<dbReference type="SUPFAM" id="SSF48371">
    <property type="entry name" value="ARM repeat"/>
    <property type="match status" value="1"/>
</dbReference>
<gene>
    <name evidence="8" type="ORF">GRJ2_000763300</name>
</gene>
<dbReference type="PANTHER" id="PTHR16056">
    <property type="entry name" value="REGULATOR OF MICROTUBULE DYNAMICS PROTEIN"/>
    <property type="match status" value="1"/>
</dbReference>
<feature type="compositionally biased region" description="Basic and acidic residues" evidence="5">
    <location>
        <begin position="220"/>
        <end position="265"/>
    </location>
</feature>
<dbReference type="InterPro" id="IPR024679">
    <property type="entry name" value="Ipi1_N"/>
</dbReference>
<dbReference type="InterPro" id="IPR016024">
    <property type="entry name" value="ARM-type_fold"/>
</dbReference>
<evidence type="ECO:0000256" key="5">
    <source>
        <dbReference type="SAM" id="MobiDB-lite"/>
    </source>
</evidence>
<dbReference type="Proteomes" id="UP001623348">
    <property type="component" value="Unassembled WGS sequence"/>
</dbReference>
<protein>
    <submittedName>
        <fullName evidence="8">Testis-expressed protein 10</fullName>
    </submittedName>
</protein>
<accession>A0ABC9WBU2</accession>
<dbReference type="Gene3D" id="3.30.160.60">
    <property type="entry name" value="Classic Zinc Finger"/>
    <property type="match status" value="1"/>
</dbReference>
<proteinExistence type="inferred from homology"/>
<evidence type="ECO:0000259" key="7">
    <source>
        <dbReference type="Pfam" id="PF25781"/>
    </source>
</evidence>
<evidence type="ECO:0000256" key="1">
    <source>
        <dbReference type="ARBA" id="ARBA00004604"/>
    </source>
</evidence>
<dbReference type="FunFam" id="1.25.10.10:FF:000164">
    <property type="entry name" value="Testis-expressed sequence 10 protein"/>
    <property type="match status" value="1"/>
</dbReference>
<organism evidence="8 9">
    <name type="scientific">Grus japonensis</name>
    <name type="common">Japanese crane</name>
    <name type="synonym">Red-crowned crane</name>
    <dbReference type="NCBI Taxonomy" id="30415"/>
    <lineage>
        <taxon>Eukaryota</taxon>
        <taxon>Metazoa</taxon>
        <taxon>Chordata</taxon>
        <taxon>Craniata</taxon>
        <taxon>Vertebrata</taxon>
        <taxon>Euteleostomi</taxon>
        <taxon>Archelosauria</taxon>
        <taxon>Archosauria</taxon>
        <taxon>Dinosauria</taxon>
        <taxon>Saurischia</taxon>
        <taxon>Theropoda</taxon>
        <taxon>Coelurosauria</taxon>
        <taxon>Aves</taxon>
        <taxon>Neognathae</taxon>
        <taxon>Neoaves</taxon>
        <taxon>Gruiformes</taxon>
        <taxon>Gruidae</taxon>
        <taxon>Grus</taxon>
    </lineage>
</organism>
<evidence type="ECO:0000313" key="8">
    <source>
        <dbReference type="EMBL" id="GAB0182980.1"/>
    </source>
</evidence>
<dbReference type="Pfam" id="PF25781">
    <property type="entry name" value="TPR_TEX10"/>
    <property type="match status" value="1"/>
</dbReference>
<dbReference type="Gene3D" id="1.25.10.10">
    <property type="entry name" value="Leucine-rich Repeat Variant"/>
    <property type="match status" value="1"/>
</dbReference>
<feature type="domain" description="TEX10-like TPR repeats" evidence="7">
    <location>
        <begin position="1044"/>
        <end position="1413"/>
    </location>
</feature>
<dbReference type="Pfam" id="PF12333">
    <property type="entry name" value="Ipi1_N"/>
    <property type="match status" value="1"/>
</dbReference>
<sequence>MDPEAEIKKQVNPFYCNICKIWCASALNLQTHFLGFKHKTVEEALKAHGIVKTASGSGEQVKTTVKLPDYVQTEPERFHGQTLEEQLNTCKDSEPALGLNYIIEYRSKDNFPFLYECQLCHCKTGLSNMFMHVCGFKHRLAYLKQHYPEIAESDEVKGKGSELNRKVRQVALTIEKKEGRKQIKVVTDAPVMRRRWQEYPNADDSPSKAKVQHVDTSLSNEEKTDCKNKDGKMPDPVQDEKNVQEEQEKSQKELTKPDEKVEPNKAIESSKGNKTEEGSKGNTSEKYETNKQSQEENKEAEQEFTANPEEFTSQEELLGYLQSFEILNEDDASFILKVTQTLTDALVEYRQQAASKKDILDTEYNGEEALEHSTEQSDLTSADISDSDTDYSSSRSAKRSLSVNEEDEPQNFSTGSLETAYENNIITEFLNSVRNMNVEEVNATLHKIAAANPAFRGIDILNVIRILTESGTLRRPSNDLREEPPPPPLQQRFGFGRIRMTKKRKHQEDFQKVKLKVGKKKPKLENATDTTFKTKAIQIPEQLKEDGVLPTQNRKLNIKDLLSQMHHYSPGVKHNALLGLKDLLSQYPFVIDAHLSNIISEVAAVFTDKDSGVRGAAVHLLQFLASKIRAEQIAPFFPLVSAHLSSAMTHISEGIQEDSLKVLDVLLEAYPALLTDRSSILLKNFVELISHQQLSKRLKNREKLSWMLSVNPNRRVTSQQWRLNVLTRLKKFLQAVVDGSSEIEDEGLQEQKDSPHSVRNPIYISWKVHANNQQHIQLFENGGLRPKINSSFRLRSLASVMDSAEKGLSSAENLKGFIEIIIPLLIECWIEASPAQSAPILGNLLESEYQQLMQQVLSIIHLLWKLTKRHDETYKMELWLRMNYLVDFKHHFMRHFPYSLQETVKHKKKDPCKGNRYCMTASNSVDHLLLNLTLCDIMVSLASTSTLQMDSGWLDMIRKFVTDTLQDGSKLNSKQVNRLLGVTWRLMQIQQNKVATEPLIKAVYTLYQQRNLLFPVRTLLLKFFSRVYQKEDLRTQRIRSRSKVLSRWLAGLPQQLALLGLRNPELSNQLIDIIHSAASRSNKELLQSLQATAARIYDPLDGTLVLLPAEAQRRLVQLVYFLPCLPARLLACLSRCCIMGRISSDLAATLIGILHMRSSFAGWKCQVQDNSVNDVDYFSFLFSTLIGFSREELTSLQGIRGKPHISQTQLSPVRLYLTDLDQFLHHWAVTEMICHSLSTIPSQSQCFDILQTGICKYLVGLVVIPDSTAGSVLCAINKLLDQACILSENLHKFLASCCYSLLYFLLTLEKEDAEHVQKRDMLWGSCISALALLPRLLRLMLQSLQVSRICREELPIVAQLLRLLMQHGQLRSHMITNEFLVQQIIKDIMTLKSGEVQEQWLTDLHYCFNIYLASHPQGPGPINAVY</sequence>
<evidence type="ECO:0000313" key="9">
    <source>
        <dbReference type="Proteomes" id="UP001623348"/>
    </source>
</evidence>
<name>A0ABC9WBU2_GRUJA</name>
<dbReference type="InterPro" id="IPR036236">
    <property type="entry name" value="Znf_C2H2_sf"/>
</dbReference>
<evidence type="ECO:0000256" key="2">
    <source>
        <dbReference type="ARBA" id="ARBA00004642"/>
    </source>
</evidence>